<dbReference type="EC" id="3.1.1.-" evidence="4"/>
<keyword evidence="4" id="KW-0378">Hydrolase</keyword>
<dbReference type="GO" id="GO:0046872">
    <property type="term" value="F:metal ion binding"/>
    <property type="evidence" value="ECO:0007669"/>
    <property type="project" value="UniProtKB-KW"/>
</dbReference>
<evidence type="ECO:0000259" key="3">
    <source>
        <dbReference type="Pfam" id="PF08450"/>
    </source>
</evidence>
<feature type="binding site" evidence="2">
    <location>
        <position position="225"/>
    </location>
    <ligand>
        <name>a divalent metal cation</name>
        <dbReference type="ChEBI" id="CHEBI:60240"/>
    </ligand>
</feature>
<dbReference type="InterPro" id="IPR013658">
    <property type="entry name" value="SGL"/>
</dbReference>
<evidence type="ECO:0000313" key="4">
    <source>
        <dbReference type="EMBL" id="SAI42126.1"/>
    </source>
</evidence>
<protein>
    <submittedName>
        <fullName evidence="4">Gluconolactonase</fullName>
        <ecNumber evidence="4">3.1.1.-</ecNumber>
    </submittedName>
</protein>
<proteinExistence type="predicted"/>
<dbReference type="PRINTS" id="PR01790">
    <property type="entry name" value="SMP30FAMILY"/>
</dbReference>
<accession>A0A157Q997</accession>
<organism evidence="4 5">
    <name type="scientific">Bordetella ansorpii</name>
    <dbReference type="NCBI Taxonomy" id="288768"/>
    <lineage>
        <taxon>Bacteria</taxon>
        <taxon>Pseudomonadati</taxon>
        <taxon>Pseudomonadota</taxon>
        <taxon>Betaproteobacteria</taxon>
        <taxon>Burkholderiales</taxon>
        <taxon>Alcaligenaceae</taxon>
        <taxon>Bordetella</taxon>
    </lineage>
</organism>
<dbReference type="OrthoDB" id="502821at2"/>
<dbReference type="Proteomes" id="UP000077037">
    <property type="component" value="Unassembled WGS sequence"/>
</dbReference>
<dbReference type="RefSeq" id="WP_082887303.1">
    <property type="nucleotide sequence ID" value="NZ_FKBS01000017.1"/>
</dbReference>
<dbReference type="GO" id="GO:0016787">
    <property type="term" value="F:hydrolase activity"/>
    <property type="evidence" value="ECO:0007669"/>
    <property type="project" value="UniProtKB-KW"/>
</dbReference>
<feature type="domain" description="SMP-30/Gluconolactonase/LRE-like region" evidence="3">
    <location>
        <begin position="44"/>
        <end position="282"/>
    </location>
</feature>
<keyword evidence="2" id="KW-0862">Zinc</keyword>
<sequence length="314" mass="34174">MFAPPPVIATQVFTSMPDAFRKKGVRSAWTDANKHGQTVHSFLEGPTFDRQGNLYVTDIPFGRIFRITPAGQWELIIEYDGEPNGLAMHADGRLFVADYRNGILQLDVARGRVEPVVQRARSEHFRGCNDLTFDMQGNLYFTDQGQTGLHDATGRVYRLNANGRLECLLSNVPSPNGLVLNREQSILYLAVTRANAVWRVPLMLDGGVSKVGVFLQLSGSLGGPDGLAMDVDDNLVVAHSGLTVWQFSRLGEPIARIEPSTGPFATNVAFGVDQPNRLFITESSSGSVLCADLPQAGRSLYSHSGPQAVSKEAS</sequence>
<dbReference type="Gene3D" id="2.120.10.30">
    <property type="entry name" value="TolB, C-terminal domain"/>
    <property type="match status" value="1"/>
</dbReference>
<evidence type="ECO:0000313" key="5">
    <source>
        <dbReference type="Proteomes" id="UP000077037"/>
    </source>
</evidence>
<evidence type="ECO:0000256" key="1">
    <source>
        <dbReference type="PIRSR" id="PIRSR605511-1"/>
    </source>
</evidence>
<keyword evidence="2" id="KW-0479">Metal-binding</keyword>
<dbReference type="InterPro" id="IPR051262">
    <property type="entry name" value="SMP-30/CGR1_Lactonase"/>
</dbReference>
<dbReference type="PANTHER" id="PTHR47572:SF5">
    <property type="entry name" value="BLR2277 PROTEIN"/>
    <property type="match status" value="1"/>
</dbReference>
<dbReference type="SUPFAM" id="SSF63829">
    <property type="entry name" value="Calcium-dependent phosphotriesterase"/>
    <property type="match status" value="1"/>
</dbReference>
<dbReference type="PANTHER" id="PTHR47572">
    <property type="entry name" value="LIPOPROTEIN-RELATED"/>
    <property type="match status" value="1"/>
</dbReference>
<dbReference type="EMBL" id="FKBS01000017">
    <property type="protein sequence ID" value="SAI42126.1"/>
    <property type="molecule type" value="Genomic_DNA"/>
</dbReference>
<name>A0A157Q997_9BORD</name>
<dbReference type="InterPro" id="IPR005511">
    <property type="entry name" value="SMP-30"/>
</dbReference>
<gene>
    <name evidence="4" type="ORF">SAMEA1982600_03376</name>
</gene>
<feature type="binding site" evidence="2">
    <location>
        <position position="44"/>
    </location>
    <ligand>
        <name>a divalent metal cation</name>
        <dbReference type="ChEBI" id="CHEBI:60240"/>
    </ligand>
</feature>
<reference evidence="4 5" key="1">
    <citation type="submission" date="2016-03" db="EMBL/GenBank/DDBJ databases">
        <authorList>
            <consortium name="Pathogen Informatics"/>
        </authorList>
    </citation>
    <scope>NUCLEOTIDE SEQUENCE [LARGE SCALE GENOMIC DNA]</scope>
    <source>
        <strain evidence="4 5">NCTC13364</strain>
    </source>
</reference>
<feature type="active site" description="Proton donor/acceptor" evidence="1">
    <location>
        <position position="225"/>
    </location>
</feature>
<dbReference type="InterPro" id="IPR011042">
    <property type="entry name" value="6-blade_b-propeller_TolB-like"/>
</dbReference>
<evidence type="ECO:0000256" key="2">
    <source>
        <dbReference type="PIRSR" id="PIRSR605511-2"/>
    </source>
</evidence>
<feature type="binding site" evidence="2">
    <location>
        <position position="176"/>
    </location>
    <ligand>
        <name>a divalent metal cation</name>
        <dbReference type="ChEBI" id="CHEBI:60240"/>
    </ligand>
</feature>
<dbReference type="AlphaFoldDB" id="A0A157Q997"/>
<feature type="binding site" evidence="2">
    <location>
        <position position="129"/>
    </location>
    <ligand>
        <name>substrate</name>
    </ligand>
</feature>
<dbReference type="Pfam" id="PF08450">
    <property type="entry name" value="SGL"/>
    <property type="match status" value="1"/>
</dbReference>
<comment type="cofactor">
    <cofactor evidence="2">
        <name>Zn(2+)</name>
        <dbReference type="ChEBI" id="CHEBI:29105"/>
    </cofactor>
    <text evidence="2">Binds 1 divalent metal cation per subunit.</text>
</comment>